<sequence length="2150" mass="240683">MEITILGEYRPFGSEPSTTHLNKPKQGTTATSIPTYPRPQTPLTIPTRARPHYGLYPPTYDDIIQGSLDNQNGTADPSSHHPNLYNNSGASLLSRIGPRGYDTEIVVKGAKVTWAQGGVLRRTFDFSSENEVVQHTLIAWLLVNNSSKTKSVRGRDREMEGDDVYDIGHNQQRSSASDTSSMERECRQQALIVVLKDTVRVYFTGGETHSVHLPFAVHKVWALDLGLMLERKTEPEEDLEESLDGSGLARFYMTMDPLNEFQAVTLFRLPAKDASSPVELSQEDVPRIRHLGGTVGDILNSCVFMSSYETVDRIVVTYDLLLNHHRVWRYGSRMPTSLPFSRIVPEEGMQGTESGHDEELDTDLQMRTDMYFYEIASDIHPASANSKIMSAHALDGSPVVCVFDQDADKVSCYRIIANQLTIHLWTRLARSAIALEGTRKFYRDILLVTPEGTLLLWTGYADEFIPCYCNVDMEKFKRQQNSISGQLLKPTTVDHLESLRIKSSIFKKDKDSAIQELCNAVEDRFNIILGNGIIIRARLDFVVRASLVQQCLDAISFAMPVEVLWDFRHRFLQLQYSNESKYDTVPATDEWGNFSATLLSYCDPSFHPTGLKSPTLSSRSLPSVTKKPNASELDWNFLLDSDIHQRLCDHPAFRGETPDLPTSTSNPYTELVMRAQRMARLRGPSTRQSFNLDLVKFYAFILVALHIVYVDRGLNVVTSQGQELEPLLRLLARLVGWKTWEDFYARRDFSTTKRVEMPEVFMEGETSPLELFQFDPPDIFKWIVDMVTRPQETPVFPTLEALSLIREPEPGLSLIPADVPCELTRKVTTFYTALMDGETGDQSAVRAIVKERFNTTQLDQLPFGISVPLREALWKCRNNPPPDMDSFALSFIGRNDLAELKSNRMPGYYMKPSSQVTDAPKRQDIATLCKEDTPQERENDLESTGTEIAEAEITNMRFGADKRIEETQKMLQSSVMLKVRPKDEPGLNEDDLRISHQEVLRKLTLRTLALPVGRAILTFGTMTQILTQRCSFPDINLTVKILPVYGETEFDISLLGSDQAMNWPLFNNGVAAGLRISSSSKDVSPSWIIYNRPDNLSCNHAGFLLALGLTGHLKKLAWSHVWRYLSYKHELTSTGLLLGLSCANIGTMDTSTTKLLFLHAPALLPKDGSEFNLSLLTQVACVLGIGLVYAETSNRRMAEVMLTEIGSTWGHFLELSSNLQEAHSVAAGFGLGLITLGQGNKPMGLRDMKIVDVLLSYMPGSADRPQRPRNQGMADGNTQYQGMDDMSGSRRYTGVDLTGTGATIAMGLMYLKTNSRSIAAKLAVPETQYLLDYLNPNALMMRVICRAIVLWDEIIPSEDWIISQVPEFLRDVKTGGPPKTETGPQSYYSIRAGACFAIGLRFAGSGNEAAYKCIHRHLDMFLELGRISQDESYEDSITMSTMRTCLDVTTMAVSMVIAGSGRIDFLRTLRKLHKRIKGDTSYGSHMAYHMALGFLFLGGGSCTLGTTNRCVAALLCSLYPRLPVDPMDNRGHLQAFRHLWVLAVEPRCLVTREASTGAYCPVPVTVHLKPTLHQPQVLTGQGHHAILASSKSDIPLSQESEYTGLNPNVTQDTAKTPYSASVLSMMTPCLLPELSTISKIEIKGARYWPITLDFNNEKEDYAQMWRILKSGSISVMRRIGHLSYSEDHSGMRGILARPFPKVLTGEGMEGDGVEESGGPRRERREKLERLVEIRRQRTLGKVLGLASAQAASAAEGPFANITGRSTEGGRRYSLQDAFDIGSLKDELDPDSILFGQDFSLTLLKDPQVASFAKYLCRLRPMGENEDSEDLAKEELRASYFTSVLYECLTMDKVEVLGAHVWLYDIANRLEDLDDISWRSLWELKILKQYYEMQMGRRLLETQDRRAWRGGNLTHRTAGPNGGGGAFGIRMVEDDGSQTLVKVSRITELYSEITKRVEQAMKVPVEGTMSMERDEGDNSDNTWRTMRGKARHYFAYGTFPSFTESGARGVVGGRKKRELGAKSCLRGNQQHQQQHHEEEEEYGEDDEGKGTKKKKAMKTDWFKVWLELNRIPGPNQIQSMKRALESTVDQWRPFLDQGGGGRRGGSSKSSSRSNSASGGDGSEMSGLLAQVFSLAYPQVSLKVLEYLIDEH</sequence>
<evidence type="ECO:0000259" key="7">
    <source>
        <dbReference type="Pfam" id="PF12859"/>
    </source>
</evidence>
<comment type="caution">
    <text evidence="10">The sequence shown here is derived from an EMBL/GenBank/DDBJ whole genome shotgun (WGS) entry which is preliminary data.</text>
</comment>
<dbReference type="EMBL" id="JAAAIM010000731">
    <property type="protein sequence ID" value="KAG0284794.1"/>
    <property type="molecule type" value="Genomic_DNA"/>
</dbReference>
<feature type="compositionally biased region" description="Low complexity" evidence="6">
    <location>
        <begin position="2105"/>
        <end position="2116"/>
    </location>
</feature>
<feature type="compositionally biased region" description="Acidic residues" evidence="6">
    <location>
        <begin position="2037"/>
        <end position="2046"/>
    </location>
</feature>
<protein>
    <submittedName>
        <fullName evidence="10">Anaphase-promoting complex subunit 1</fullName>
    </submittedName>
</protein>
<evidence type="ECO:0000256" key="2">
    <source>
        <dbReference type="ARBA" id="ARBA00022618"/>
    </source>
</evidence>
<keyword evidence="5" id="KW-0131">Cell cycle</keyword>
<evidence type="ECO:0000256" key="6">
    <source>
        <dbReference type="SAM" id="MobiDB-lite"/>
    </source>
</evidence>
<evidence type="ECO:0000256" key="5">
    <source>
        <dbReference type="ARBA" id="ARBA00023306"/>
    </source>
</evidence>
<comment type="similarity">
    <text evidence="1">Belongs to the APC1 family.</text>
</comment>
<dbReference type="Pfam" id="PF21282">
    <property type="entry name" value="APC1_3rd"/>
    <property type="match status" value="1"/>
</dbReference>
<dbReference type="Proteomes" id="UP001194696">
    <property type="component" value="Unassembled WGS sequence"/>
</dbReference>
<gene>
    <name evidence="10" type="primary">ANAPC1</name>
    <name evidence="10" type="ORF">BGZ96_010870</name>
</gene>
<dbReference type="InterPro" id="IPR024990">
    <property type="entry name" value="Apc1"/>
</dbReference>
<reference evidence="10 11" key="1">
    <citation type="journal article" date="2020" name="Fungal Divers.">
        <title>Resolving the Mortierellaceae phylogeny through synthesis of multi-gene phylogenetics and phylogenomics.</title>
        <authorList>
            <person name="Vandepol N."/>
            <person name="Liber J."/>
            <person name="Desiro A."/>
            <person name="Na H."/>
            <person name="Kennedy M."/>
            <person name="Barry K."/>
            <person name="Grigoriev I.V."/>
            <person name="Miller A.N."/>
            <person name="O'Donnell K."/>
            <person name="Stajich J.E."/>
            <person name="Bonito G."/>
        </authorList>
    </citation>
    <scope>NUCLEOTIDE SEQUENCE [LARGE SCALE GENOMIC DNA]</scope>
    <source>
        <strain evidence="10 11">AD045</strain>
    </source>
</reference>
<name>A0ABQ7JU23_9FUNG</name>
<dbReference type="Pfam" id="PF18122">
    <property type="entry name" value="APC1_C"/>
    <property type="match status" value="1"/>
</dbReference>
<feature type="region of interest" description="Disordered" evidence="6">
    <location>
        <begin position="2023"/>
        <end position="2053"/>
    </location>
</feature>
<feature type="region of interest" description="Disordered" evidence="6">
    <location>
        <begin position="1"/>
        <end position="51"/>
    </location>
</feature>
<feature type="domain" description="Anaphase-promoting complex subunit 1 C-terminal" evidence="8">
    <location>
        <begin position="1804"/>
        <end position="1958"/>
    </location>
</feature>
<evidence type="ECO:0000313" key="10">
    <source>
        <dbReference type="EMBL" id="KAG0284794.1"/>
    </source>
</evidence>
<dbReference type="InterPro" id="IPR011989">
    <property type="entry name" value="ARM-like"/>
</dbReference>
<feature type="region of interest" description="Disordered" evidence="6">
    <location>
        <begin position="2091"/>
        <end position="2122"/>
    </location>
</feature>
<evidence type="ECO:0000259" key="9">
    <source>
        <dbReference type="Pfam" id="PF21282"/>
    </source>
</evidence>
<dbReference type="PANTHER" id="PTHR12827:SF3">
    <property type="entry name" value="ANAPHASE-PROMOTING COMPLEX SUBUNIT 1"/>
    <property type="match status" value="1"/>
</dbReference>
<evidence type="ECO:0000259" key="8">
    <source>
        <dbReference type="Pfam" id="PF18122"/>
    </source>
</evidence>
<feature type="domain" description="Anaphase-promoting complex subunit 1 beta-sandwich" evidence="9">
    <location>
        <begin position="1618"/>
        <end position="1678"/>
    </location>
</feature>
<accession>A0ABQ7JU23</accession>
<dbReference type="Pfam" id="PF12859">
    <property type="entry name" value="ANAPC1"/>
    <property type="match status" value="1"/>
</dbReference>
<evidence type="ECO:0000313" key="11">
    <source>
        <dbReference type="Proteomes" id="UP001194696"/>
    </source>
</evidence>
<evidence type="ECO:0000256" key="1">
    <source>
        <dbReference type="ARBA" id="ARBA00010547"/>
    </source>
</evidence>
<keyword evidence="11" id="KW-1185">Reference proteome</keyword>
<dbReference type="Gene3D" id="1.25.10.10">
    <property type="entry name" value="Leucine-rich Repeat Variant"/>
    <property type="match status" value="2"/>
</dbReference>
<evidence type="ECO:0000256" key="3">
    <source>
        <dbReference type="ARBA" id="ARBA00022737"/>
    </source>
</evidence>
<dbReference type="InterPro" id="IPR049255">
    <property type="entry name" value="Apc1_N"/>
</dbReference>
<evidence type="ECO:0000256" key="4">
    <source>
        <dbReference type="ARBA" id="ARBA00022776"/>
    </source>
</evidence>
<dbReference type="InterPro" id="IPR048971">
    <property type="entry name" value="Apc1_3rd"/>
</dbReference>
<dbReference type="PANTHER" id="PTHR12827">
    <property type="entry name" value="MEIOTIC CHECKPOINT REGULATOR TSG24 FAMILY MEMBER"/>
    <property type="match status" value="1"/>
</dbReference>
<keyword evidence="4" id="KW-0498">Mitosis</keyword>
<feature type="domain" description="Anaphase-promoting complex subunit 1 N-terminal" evidence="7">
    <location>
        <begin position="101"/>
        <end position="237"/>
    </location>
</feature>
<dbReference type="InterPro" id="IPR041221">
    <property type="entry name" value="APC1_C"/>
</dbReference>
<proteinExistence type="inferred from homology"/>
<feature type="compositionally biased region" description="Polar residues" evidence="6">
    <location>
        <begin position="15"/>
        <end position="34"/>
    </location>
</feature>
<keyword evidence="3" id="KW-0677">Repeat</keyword>
<feature type="region of interest" description="Disordered" evidence="6">
    <location>
        <begin position="1263"/>
        <end position="1285"/>
    </location>
</feature>
<keyword evidence="2" id="KW-0132">Cell division</keyword>
<organism evidence="10 11">
    <name type="scientific">Linnemannia gamsii</name>
    <dbReference type="NCBI Taxonomy" id="64522"/>
    <lineage>
        <taxon>Eukaryota</taxon>
        <taxon>Fungi</taxon>
        <taxon>Fungi incertae sedis</taxon>
        <taxon>Mucoromycota</taxon>
        <taxon>Mortierellomycotina</taxon>
        <taxon>Mortierellomycetes</taxon>
        <taxon>Mortierellales</taxon>
        <taxon>Mortierellaceae</taxon>
        <taxon>Linnemannia</taxon>
    </lineage>
</organism>